<accession>A0A6G1H7D5</accession>
<dbReference type="Proteomes" id="UP000800041">
    <property type="component" value="Unassembled WGS sequence"/>
</dbReference>
<gene>
    <name evidence="2" type="ORF">K402DRAFT_426864</name>
</gene>
<dbReference type="AlphaFoldDB" id="A0A6G1H7D5"/>
<reference evidence="2" key="1">
    <citation type="journal article" date="2020" name="Stud. Mycol.">
        <title>101 Dothideomycetes genomes: a test case for predicting lifestyles and emergence of pathogens.</title>
        <authorList>
            <person name="Haridas S."/>
            <person name="Albert R."/>
            <person name="Binder M."/>
            <person name="Bloem J."/>
            <person name="Labutti K."/>
            <person name="Salamov A."/>
            <person name="Andreopoulos B."/>
            <person name="Baker S."/>
            <person name="Barry K."/>
            <person name="Bills G."/>
            <person name="Bluhm B."/>
            <person name="Cannon C."/>
            <person name="Castanera R."/>
            <person name="Culley D."/>
            <person name="Daum C."/>
            <person name="Ezra D."/>
            <person name="Gonzalez J."/>
            <person name="Henrissat B."/>
            <person name="Kuo A."/>
            <person name="Liang C."/>
            <person name="Lipzen A."/>
            <person name="Lutzoni F."/>
            <person name="Magnuson J."/>
            <person name="Mondo S."/>
            <person name="Nolan M."/>
            <person name="Ohm R."/>
            <person name="Pangilinan J."/>
            <person name="Park H.-J."/>
            <person name="Ramirez L."/>
            <person name="Alfaro M."/>
            <person name="Sun H."/>
            <person name="Tritt A."/>
            <person name="Yoshinaga Y."/>
            <person name="Zwiers L.-H."/>
            <person name="Turgeon B."/>
            <person name="Goodwin S."/>
            <person name="Spatafora J."/>
            <person name="Crous P."/>
            <person name="Grigoriev I."/>
        </authorList>
    </citation>
    <scope>NUCLEOTIDE SEQUENCE</scope>
    <source>
        <strain evidence="2">CBS 113979</strain>
    </source>
</reference>
<keyword evidence="3" id="KW-1185">Reference proteome</keyword>
<proteinExistence type="predicted"/>
<organism evidence="2 3">
    <name type="scientific">Aulographum hederae CBS 113979</name>
    <dbReference type="NCBI Taxonomy" id="1176131"/>
    <lineage>
        <taxon>Eukaryota</taxon>
        <taxon>Fungi</taxon>
        <taxon>Dikarya</taxon>
        <taxon>Ascomycota</taxon>
        <taxon>Pezizomycotina</taxon>
        <taxon>Dothideomycetes</taxon>
        <taxon>Pleosporomycetidae</taxon>
        <taxon>Aulographales</taxon>
        <taxon>Aulographaceae</taxon>
    </lineage>
</organism>
<feature type="region of interest" description="Disordered" evidence="1">
    <location>
        <begin position="387"/>
        <end position="421"/>
    </location>
</feature>
<feature type="compositionally biased region" description="Low complexity" evidence="1">
    <location>
        <begin position="389"/>
        <end position="400"/>
    </location>
</feature>
<evidence type="ECO:0000313" key="3">
    <source>
        <dbReference type="Proteomes" id="UP000800041"/>
    </source>
</evidence>
<name>A0A6G1H7D5_9PEZI</name>
<protein>
    <submittedName>
        <fullName evidence="2">Uncharacterized protein</fullName>
    </submittedName>
</protein>
<dbReference type="EMBL" id="ML977146">
    <property type="protein sequence ID" value="KAF1988974.1"/>
    <property type="molecule type" value="Genomic_DNA"/>
</dbReference>
<feature type="region of interest" description="Disordered" evidence="1">
    <location>
        <begin position="272"/>
        <end position="328"/>
    </location>
</feature>
<evidence type="ECO:0000313" key="2">
    <source>
        <dbReference type="EMBL" id="KAF1988974.1"/>
    </source>
</evidence>
<feature type="compositionally biased region" description="Basic and acidic residues" evidence="1">
    <location>
        <begin position="290"/>
        <end position="302"/>
    </location>
</feature>
<feature type="compositionally biased region" description="Polar residues" evidence="1">
    <location>
        <begin position="313"/>
        <end position="328"/>
    </location>
</feature>
<feature type="compositionally biased region" description="Basic and acidic residues" evidence="1">
    <location>
        <begin position="272"/>
        <end position="283"/>
    </location>
</feature>
<feature type="compositionally biased region" description="Polar residues" evidence="1">
    <location>
        <begin position="230"/>
        <end position="241"/>
    </location>
</feature>
<feature type="compositionally biased region" description="Low complexity" evidence="1">
    <location>
        <begin position="303"/>
        <end position="312"/>
    </location>
</feature>
<feature type="compositionally biased region" description="Basic and acidic residues" evidence="1">
    <location>
        <begin position="242"/>
        <end position="252"/>
    </location>
</feature>
<feature type="region of interest" description="Disordered" evidence="1">
    <location>
        <begin position="186"/>
        <end position="259"/>
    </location>
</feature>
<feature type="region of interest" description="Disordered" evidence="1">
    <location>
        <begin position="1"/>
        <end position="74"/>
    </location>
</feature>
<evidence type="ECO:0000256" key="1">
    <source>
        <dbReference type="SAM" id="MobiDB-lite"/>
    </source>
</evidence>
<feature type="compositionally biased region" description="Low complexity" evidence="1">
    <location>
        <begin position="40"/>
        <end position="56"/>
    </location>
</feature>
<sequence length="584" mass="65799">MASTHVRSMNHRKRQESPHPIKMPEIPTPRGRKQEQITQRPSIPRRSSSLSKTRTTSQRDELEPSRAAYTGPPFLVGRHDSRLFEPLKSSIKVKPRDIILESTGSTLYNSLLAEVQAPVDASLVERRLEDARYRTPEIQTRELSSVSKTARELVKGVSVCSPEQASTPDLDKHLQNTEIHESRAKAVTPVSLDGSPRHFPEPQTPRRISAYRRRRMEEKGQIPPPRPSTYKPQEQPCLTSRQESKAALDHARQKAIQHHAYLEQRVPIIREPIRKRAREKSGGTEETDETYAKARTHQDEKTTSPSPQSSPTAVNNTPRRSVSTTTSEWGGSTIAVVEANHLLPVALLAASFRDRFINQHLRQTLEAIPTSSRKDLLAKAILGIPPSSPVSATASPKTPAVPSLHTSPNQPRPSPYSPSHDLAFQSIKRQPSLCSPFWKDLLDLIPGAQEIDSLAKPLPPQAQSYLEAVWLTATEYEDTPDAWRNLTTGRVDAKYCHYLAAKLAGEGTGLVDKRLVLGSVERNRWRRKKQQRVRNLPKIKTGAEITELRIKRVRFAGLDEDAKRRKSWCEKFWCAVLRVMRELG</sequence>